<comment type="caution">
    <text evidence="4">The sequence shown here is derived from an EMBL/GenBank/DDBJ whole genome shotgun (WGS) entry which is preliminary data.</text>
</comment>
<accession>A0ABT7LH81</accession>
<dbReference type="EMBL" id="JASVDS010000002">
    <property type="protein sequence ID" value="MDL5031632.1"/>
    <property type="molecule type" value="Genomic_DNA"/>
</dbReference>
<dbReference type="Pfam" id="PF00497">
    <property type="entry name" value="SBP_bac_3"/>
    <property type="match status" value="1"/>
</dbReference>
<organism evidence="4 5">
    <name type="scientific">Roseateles subflavus</name>
    <dbReference type="NCBI Taxonomy" id="3053353"/>
    <lineage>
        <taxon>Bacteria</taxon>
        <taxon>Pseudomonadati</taxon>
        <taxon>Pseudomonadota</taxon>
        <taxon>Betaproteobacteria</taxon>
        <taxon>Burkholderiales</taxon>
        <taxon>Sphaerotilaceae</taxon>
        <taxon>Roseateles</taxon>
    </lineage>
</organism>
<feature type="signal peptide" evidence="2">
    <location>
        <begin position="1"/>
        <end position="22"/>
    </location>
</feature>
<dbReference type="Proteomes" id="UP001238603">
    <property type="component" value="Unassembled WGS sequence"/>
</dbReference>
<evidence type="ECO:0000259" key="3">
    <source>
        <dbReference type="Pfam" id="PF00497"/>
    </source>
</evidence>
<sequence length="261" mass="29628">MAGPRWIAWCLACLLAPAGARAEVVRIATGELPPYATAEASDSGTALQIVRRAFALAGHEVRYQFMPWPRAQNETRAGLWDASAYWGANEERQRDFLLSSNVMSEQWVFVHRRDKPITWRQLADLKPYVLGVVKGYTYTPELWSLAREGELKTDPTHDDLAGLRKLQLGRIDAMPLERGTACYLLLNHFSAEDARQFDYHPRLLTDSFTTHVIFPKDKPRSAGLLADFNRGLKQLQLSGEYQRLLKGVPCPAHWQEVPARR</sequence>
<dbReference type="RefSeq" id="WP_285981758.1">
    <property type="nucleotide sequence ID" value="NZ_JASVDS010000002.1"/>
</dbReference>
<feature type="chain" id="PRO_5045133443" evidence="2">
    <location>
        <begin position="23"/>
        <end position="261"/>
    </location>
</feature>
<name>A0ABT7LH81_9BURK</name>
<gene>
    <name evidence="4" type="ORF">QRD43_06895</name>
</gene>
<dbReference type="Gene3D" id="3.40.190.10">
    <property type="entry name" value="Periplasmic binding protein-like II"/>
    <property type="match status" value="2"/>
</dbReference>
<evidence type="ECO:0000256" key="1">
    <source>
        <dbReference type="ARBA" id="ARBA00022729"/>
    </source>
</evidence>
<feature type="domain" description="Solute-binding protein family 3/N-terminal" evidence="3">
    <location>
        <begin position="31"/>
        <end position="246"/>
    </location>
</feature>
<dbReference type="PANTHER" id="PTHR35936:SF25">
    <property type="entry name" value="ABC TRANSPORTER SUBSTRATE-BINDING PROTEIN"/>
    <property type="match status" value="1"/>
</dbReference>
<reference evidence="4 5" key="1">
    <citation type="submission" date="2023-06" db="EMBL/GenBank/DDBJ databases">
        <title>Pelomonas sp. APW6 16S ribosomal RNA gene genome sequencing and assembly.</title>
        <authorList>
            <person name="Woo H."/>
        </authorList>
    </citation>
    <scope>NUCLEOTIDE SEQUENCE [LARGE SCALE GENOMIC DNA]</scope>
    <source>
        <strain evidence="4 5">APW6</strain>
    </source>
</reference>
<evidence type="ECO:0000313" key="4">
    <source>
        <dbReference type="EMBL" id="MDL5031632.1"/>
    </source>
</evidence>
<dbReference type="PANTHER" id="PTHR35936">
    <property type="entry name" value="MEMBRANE-BOUND LYTIC MUREIN TRANSGLYCOSYLASE F"/>
    <property type="match status" value="1"/>
</dbReference>
<keyword evidence="1 2" id="KW-0732">Signal</keyword>
<dbReference type="SUPFAM" id="SSF53850">
    <property type="entry name" value="Periplasmic binding protein-like II"/>
    <property type="match status" value="1"/>
</dbReference>
<proteinExistence type="predicted"/>
<keyword evidence="5" id="KW-1185">Reference proteome</keyword>
<protein>
    <submittedName>
        <fullName evidence="4">Transporter substrate-binding domain-containing protein</fullName>
    </submittedName>
</protein>
<evidence type="ECO:0000256" key="2">
    <source>
        <dbReference type="SAM" id="SignalP"/>
    </source>
</evidence>
<dbReference type="InterPro" id="IPR001638">
    <property type="entry name" value="Solute-binding_3/MltF_N"/>
</dbReference>
<evidence type="ECO:0000313" key="5">
    <source>
        <dbReference type="Proteomes" id="UP001238603"/>
    </source>
</evidence>